<sequence length="98" mass="10155">MGGGRDPSGSAPEPIADRRNAVPRAPSETDVAITGAGQAVSAVAADGDGVRASTVSRAAPRRAVMPPGRERMRHARPCVRRTAGGNARHLPGVSQYFR</sequence>
<evidence type="ECO:0000313" key="3">
    <source>
        <dbReference type="Proteomes" id="UP001499895"/>
    </source>
</evidence>
<protein>
    <submittedName>
        <fullName evidence="2">Uncharacterized protein</fullName>
    </submittedName>
</protein>
<keyword evidence="3" id="KW-1185">Reference proteome</keyword>
<reference evidence="2 3" key="1">
    <citation type="journal article" date="2019" name="Int. J. Syst. Evol. Microbiol.">
        <title>The Global Catalogue of Microorganisms (GCM) 10K type strain sequencing project: providing services to taxonomists for standard genome sequencing and annotation.</title>
        <authorList>
            <consortium name="The Broad Institute Genomics Platform"/>
            <consortium name="The Broad Institute Genome Sequencing Center for Infectious Disease"/>
            <person name="Wu L."/>
            <person name="Ma J."/>
        </authorList>
    </citation>
    <scope>NUCLEOTIDE SEQUENCE [LARGE SCALE GENOMIC DNA]</scope>
    <source>
        <strain evidence="2 3">JCM 10649</strain>
    </source>
</reference>
<feature type="region of interest" description="Disordered" evidence="1">
    <location>
        <begin position="46"/>
        <end position="75"/>
    </location>
</feature>
<feature type="region of interest" description="Disordered" evidence="1">
    <location>
        <begin position="1"/>
        <end position="33"/>
    </location>
</feature>
<comment type="caution">
    <text evidence="2">The sequence shown here is derived from an EMBL/GenBank/DDBJ whole genome shotgun (WGS) entry which is preliminary data.</text>
</comment>
<name>A0ABN1ALJ2_9ACTN</name>
<evidence type="ECO:0000313" key="2">
    <source>
        <dbReference type="EMBL" id="GAA0479513.1"/>
    </source>
</evidence>
<gene>
    <name evidence="2" type="ORF">GCM10009544_46820</name>
</gene>
<evidence type="ECO:0000256" key="1">
    <source>
        <dbReference type="SAM" id="MobiDB-lite"/>
    </source>
</evidence>
<organism evidence="2 3">
    <name type="scientific">Streptomyces stramineus</name>
    <dbReference type="NCBI Taxonomy" id="173861"/>
    <lineage>
        <taxon>Bacteria</taxon>
        <taxon>Bacillati</taxon>
        <taxon>Actinomycetota</taxon>
        <taxon>Actinomycetes</taxon>
        <taxon>Kitasatosporales</taxon>
        <taxon>Streptomycetaceae</taxon>
        <taxon>Streptomyces</taxon>
    </lineage>
</organism>
<dbReference type="EMBL" id="BAAAHB010000062">
    <property type="protein sequence ID" value="GAA0479513.1"/>
    <property type="molecule type" value="Genomic_DNA"/>
</dbReference>
<dbReference type="Proteomes" id="UP001499895">
    <property type="component" value="Unassembled WGS sequence"/>
</dbReference>
<accession>A0ABN1ALJ2</accession>
<proteinExistence type="predicted"/>